<dbReference type="GO" id="GO:0055056">
    <property type="term" value="F:D-glucose transmembrane transporter activity"/>
    <property type="evidence" value="ECO:0007669"/>
    <property type="project" value="UniProtKB-UniRule"/>
</dbReference>
<dbReference type="InterPro" id="IPR002060">
    <property type="entry name" value="Squ/phyt_synthse"/>
</dbReference>
<comment type="pathway">
    <text evidence="3 19">Terpene metabolism; lanosterol biosynthesis; lanosterol from farnesyl diphosphate: step 1/3.</text>
</comment>
<keyword evidence="8" id="KW-0812">Transmembrane</keyword>
<dbReference type="eggNOG" id="KOG1459">
    <property type="taxonomic scope" value="Eukaryota"/>
</dbReference>
<sequence length="437" mass="50568">MGKVAQFALHPLEFRAALQLKNLHPRDQLNEGPSLKRCWELLKITSRSFAAVIEELHPELRNVIMLFYLVLRALDTVEDDMTIDQAIKVPLLRSFHEKLLTKDFTFNGNAPTEKDRCVLVEFDQILIEYHKLKEEYQDVIKDITLQMGNGMADYIENEEFNAKGLLTKKDYDLYCYYVAGLVGDGLTRLIVLAKFGDSKLYKDRQHLIGMGLFLQKTNIIRDYEEDQRDGRSFWPKEIWGNYTNDLSSFLDPKNEQQGLYCISELVVNALEHVIDVLQYLSLIEDQSSFNFCSIPQVMAIATLELVYQNPEVFKRNIKIRKGTTCWLILNSRKFDDVVRIFRSYIRKIHHKSTPNDPNYLKIGQLCGKIEQFIESIYPHDIPEGVTLKGNEVYDQVLKRSKFDAKIEPVISKENFEVNLVLGVVGLSVVFLLSKLVL</sequence>
<dbReference type="GO" id="GO:0051996">
    <property type="term" value="F:squalene synthase [NAD(P)H] activity"/>
    <property type="evidence" value="ECO:0007669"/>
    <property type="project" value="UniProtKB-UniRule"/>
</dbReference>
<dbReference type="FunFam" id="1.10.600.10:FF:000003">
    <property type="entry name" value="Farnesyl-diphosphate farnesyltransferase 1"/>
    <property type="match status" value="1"/>
</dbReference>
<comment type="catalytic activity">
    <reaction evidence="19">
        <text>2 (2E,6E)-farnesyl diphosphate + NADPH + H(+) = squalene + 2 diphosphate + NADP(+)</text>
        <dbReference type="Rhea" id="RHEA:32295"/>
        <dbReference type="ChEBI" id="CHEBI:15378"/>
        <dbReference type="ChEBI" id="CHEBI:15440"/>
        <dbReference type="ChEBI" id="CHEBI:33019"/>
        <dbReference type="ChEBI" id="CHEBI:57783"/>
        <dbReference type="ChEBI" id="CHEBI:58349"/>
        <dbReference type="ChEBI" id="CHEBI:175763"/>
        <dbReference type="EC" id="2.5.1.21"/>
    </reaction>
</comment>
<dbReference type="Pfam" id="PF00494">
    <property type="entry name" value="SQS_PSY"/>
    <property type="match status" value="1"/>
</dbReference>
<comment type="catalytic activity">
    <reaction evidence="19">
        <text>2 (2E,6E)-farnesyl diphosphate + NADH + H(+) = squalene + 2 diphosphate + NAD(+)</text>
        <dbReference type="Rhea" id="RHEA:32299"/>
        <dbReference type="ChEBI" id="CHEBI:15378"/>
        <dbReference type="ChEBI" id="CHEBI:15440"/>
        <dbReference type="ChEBI" id="CHEBI:33019"/>
        <dbReference type="ChEBI" id="CHEBI:57540"/>
        <dbReference type="ChEBI" id="CHEBI:57945"/>
        <dbReference type="ChEBI" id="CHEBI:175763"/>
        <dbReference type="EC" id="2.5.1.21"/>
    </reaction>
</comment>
<keyword evidence="6" id="KW-0444">Lipid biosynthesis</keyword>
<evidence type="ECO:0000256" key="12">
    <source>
        <dbReference type="ARBA" id="ARBA00023011"/>
    </source>
</evidence>
<evidence type="ECO:0000256" key="8">
    <source>
        <dbReference type="ARBA" id="ARBA00022692"/>
    </source>
</evidence>
<evidence type="ECO:0000256" key="16">
    <source>
        <dbReference type="ARBA" id="ARBA00023221"/>
    </source>
</evidence>
<evidence type="ECO:0000256" key="6">
    <source>
        <dbReference type="ARBA" id="ARBA00022516"/>
    </source>
</evidence>
<evidence type="ECO:0000256" key="2">
    <source>
        <dbReference type="ARBA" id="ARBA00004370"/>
    </source>
</evidence>
<keyword evidence="11" id="KW-1133">Transmembrane helix</keyword>
<dbReference type="GO" id="GO:0005789">
    <property type="term" value="C:endoplasmic reticulum membrane"/>
    <property type="evidence" value="ECO:0007669"/>
    <property type="project" value="TreeGrafter"/>
</dbReference>
<dbReference type="UniPathway" id="UPA00767">
    <property type="reaction ID" value="UER00751"/>
</dbReference>
<dbReference type="SUPFAM" id="SSF48576">
    <property type="entry name" value="Terpenoid synthases"/>
    <property type="match status" value="1"/>
</dbReference>
<keyword evidence="15" id="KW-1207">Sterol metabolism</keyword>
<dbReference type="GO" id="GO:0008299">
    <property type="term" value="P:isoprenoid biosynthetic process"/>
    <property type="evidence" value="ECO:0007669"/>
    <property type="project" value="UniProtKB-KW"/>
</dbReference>
<evidence type="ECO:0000256" key="18">
    <source>
        <dbReference type="ARBA" id="ARBA00023268"/>
    </source>
</evidence>
<dbReference type="GO" id="GO:0045338">
    <property type="term" value="P:farnesyl diphosphate metabolic process"/>
    <property type="evidence" value="ECO:0007669"/>
    <property type="project" value="InterPro"/>
</dbReference>
<dbReference type="SFLD" id="SFLDS00005">
    <property type="entry name" value="Isoprenoid_Synthase_Type_I"/>
    <property type="match status" value="1"/>
</dbReference>
<dbReference type="PROSITE" id="PS01044">
    <property type="entry name" value="SQUALEN_PHYTOEN_SYN_1"/>
    <property type="match status" value="1"/>
</dbReference>
<evidence type="ECO:0000256" key="11">
    <source>
        <dbReference type="ARBA" id="ARBA00022989"/>
    </source>
</evidence>
<dbReference type="InterPro" id="IPR006449">
    <property type="entry name" value="Squal_synth-like"/>
</dbReference>
<comment type="function">
    <text evidence="19">Catalyzes the condensation of 2 farnesyl pyrophosphate (FPP) moieties to form squalene.</text>
</comment>
<keyword evidence="9" id="KW-0521">NADP</keyword>
<keyword evidence="13" id="KW-0443">Lipid metabolism</keyword>
<evidence type="ECO:0000256" key="13">
    <source>
        <dbReference type="ARBA" id="ARBA00023098"/>
    </source>
</evidence>
<evidence type="ECO:0000256" key="10">
    <source>
        <dbReference type="ARBA" id="ARBA00022955"/>
    </source>
</evidence>
<keyword evidence="18" id="KW-0511">Multifunctional enzyme</keyword>
<dbReference type="EC" id="2.5.1.21" evidence="5 19"/>
<name>K0KPZ7_WICCF</name>
<dbReference type="FunCoup" id="K0KPZ7">
    <property type="interactions" value="320"/>
</dbReference>
<keyword evidence="7 19" id="KW-0808">Transferase</keyword>
<dbReference type="NCBIfam" id="TIGR01559">
    <property type="entry name" value="squal_synth"/>
    <property type="match status" value="1"/>
</dbReference>
<evidence type="ECO:0000256" key="9">
    <source>
        <dbReference type="ARBA" id="ARBA00022857"/>
    </source>
</evidence>
<keyword evidence="21" id="KW-1185">Reference proteome</keyword>
<evidence type="ECO:0000256" key="19">
    <source>
        <dbReference type="RuleBase" id="RU368088"/>
    </source>
</evidence>
<keyword evidence="17" id="KW-0414">Isoprene biosynthesis</keyword>
<evidence type="ECO:0000256" key="17">
    <source>
        <dbReference type="ARBA" id="ARBA00023229"/>
    </source>
</evidence>
<dbReference type="CDD" id="cd00683">
    <property type="entry name" value="Trans_IPPS_HH"/>
    <property type="match status" value="1"/>
</dbReference>
<evidence type="ECO:0000256" key="3">
    <source>
        <dbReference type="ARBA" id="ARBA00005057"/>
    </source>
</evidence>
<keyword evidence="12" id="KW-0756">Sterol biosynthesis</keyword>
<dbReference type="InterPro" id="IPR044844">
    <property type="entry name" value="Trans_IPPS_euk-type"/>
</dbReference>
<dbReference type="AlphaFoldDB" id="K0KPZ7"/>
<dbReference type="EMBL" id="CAIF01000180">
    <property type="protein sequence ID" value="CCH45106.1"/>
    <property type="molecule type" value="Genomic_DNA"/>
</dbReference>
<keyword evidence="14" id="KW-0472">Membrane</keyword>
<evidence type="ECO:0000256" key="5">
    <source>
        <dbReference type="ARBA" id="ARBA00012373"/>
    </source>
</evidence>
<dbReference type="GO" id="GO:0006696">
    <property type="term" value="P:ergosterol biosynthetic process"/>
    <property type="evidence" value="ECO:0007669"/>
    <property type="project" value="TreeGrafter"/>
</dbReference>
<organism evidence="20 21">
    <name type="scientific">Wickerhamomyces ciferrii (strain ATCC 14091 / BCRC 22168 / CBS 111 / JCM 3599 / NBRC 0793 / NRRL Y-1031 F-60-10)</name>
    <name type="common">Yeast</name>
    <name type="synonym">Pichia ciferrii</name>
    <dbReference type="NCBI Taxonomy" id="1206466"/>
    <lineage>
        <taxon>Eukaryota</taxon>
        <taxon>Fungi</taxon>
        <taxon>Dikarya</taxon>
        <taxon>Ascomycota</taxon>
        <taxon>Saccharomycotina</taxon>
        <taxon>Saccharomycetes</taxon>
        <taxon>Phaffomycetales</taxon>
        <taxon>Wickerhamomycetaceae</taxon>
        <taxon>Wickerhamomyces</taxon>
    </lineage>
</organism>
<evidence type="ECO:0000256" key="1">
    <source>
        <dbReference type="ARBA" id="ARBA00001946"/>
    </source>
</evidence>
<evidence type="ECO:0000256" key="7">
    <source>
        <dbReference type="ARBA" id="ARBA00022679"/>
    </source>
</evidence>
<dbReference type="HOGENOM" id="CLU_031981_2_1_1"/>
<dbReference type="InterPro" id="IPR008949">
    <property type="entry name" value="Isoprenoid_synthase_dom_sf"/>
</dbReference>
<evidence type="ECO:0000256" key="15">
    <source>
        <dbReference type="ARBA" id="ARBA00023166"/>
    </source>
</evidence>
<dbReference type="InterPro" id="IPR033904">
    <property type="entry name" value="Trans_IPPS_HH"/>
</dbReference>
<evidence type="ECO:0000256" key="14">
    <source>
        <dbReference type="ARBA" id="ARBA00023136"/>
    </source>
</evidence>
<keyword evidence="10" id="KW-0752">Steroid biosynthesis</keyword>
<proteinExistence type="inferred from homology"/>
<gene>
    <name evidence="20" type="primary">ERG9</name>
    <name evidence="20" type="ORF">BN7_4685</name>
</gene>
<evidence type="ECO:0000256" key="4">
    <source>
        <dbReference type="ARBA" id="ARBA00006251"/>
    </source>
</evidence>
<dbReference type="PANTHER" id="PTHR11626:SF2">
    <property type="entry name" value="SQUALENE SYNTHASE"/>
    <property type="match status" value="1"/>
</dbReference>
<dbReference type="Proteomes" id="UP000009328">
    <property type="component" value="Unassembled WGS sequence"/>
</dbReference>
<dbReference type="STRING" id="1206466.K0KPZ7"/>
<accession>K0KPZ7</accession>
<dbReference type="PANTHER" id="PTHR11626">
    <property type="entry name" value="FARNESYL-DIPHOSPHATE FARNESYLTRANSFERASE"/>
    <property type="match status" value="1"/>
</dbReference>
<comment type="cofactor">
    <cofactor evidence="1 19">
        <name>Mg(2+)</name>
        <dbReference type="ChEBI" id="CHEBI:18420"/>
    </cofactor>
</comment>
<dbReference type="Gene3D" id="1.10.600.10">
    <property type="entry name" value="Farnesyl Diphosphate Synthase"/>
    <property type="match status" value="1"/>
</dbReference>
<evidence type="ECO:0000313" key="20">
    <source>
        <dbReference type="EMBL" id="CCH45106.1"/>
    </source>
</evidence>
<dbReference type="InterPro" id="IPR019845">
    <property type="entry name" value="Squalene/phytoene_synthase_CS"/>
</dbReference>
<comment type="caution">
    <text evidence="20">The sequence shown here is derived from an EMBL/GenBank/DDBJ whole genome shotgun (WGS) entry which is preliminary data.</text>
</comment>
<comment type="subcellular location">
    <subcellularLocation>
        <location evidence="2">Membrane</location>
    </subcellularLocation>
</comment>
<keyword evidence="16" id="KW-0753">Steroid metabolism</keyword>
<protein>
    <recommendedName>
        <fullName evidence="5 19">Squalene synthase</fullName>
        <shortName evidence="19">SQS</shortName>
        <shortName evidence="19">SS</shortName>
        <ecNumber evidence="5 19">2.5.1.21</ecNumber>
    </recommendedName>
</protein>
<dbReference type="PROSITE" id="PS01045">
    <property type="entry name" value="SQUALEN_PHYTOEN_SYN_2"/>
    <property type="match status" value="1"/>
</dbReference>
<dbReference type="SFLD" id="SFLDG01018">
    <property type="entry name" value="Squalene/Phytoene_Synthase_Lik"/>
    <property type="match status" value="1"/>
</dbReference>
<reference evidence="20 21" key="1">
    <citation type="journal article" date="2012" name="Eukaryot. Cell">
        <title>Draft genome sequence of Wickerhamomyces ciferrii NRRL Y-1031 F-60-10.</title>
        <authorList>
            <person name="Schneider J."/>
            <person name="Andrea H."/>
            <person name="Blom J."/>
            <person name="Jaenicke S."/>
            <person name="Ruckert C."/>
            <person name="Schorsch C."/>
            <person name="Szczepanowski R."/>
            <person name="Farwick M."/>
            <person name="Goesmann A."/>
            <person name="Puhler A."/>
            <person name="Schaffer S."/>
            <person name="Tauch A."/>
            <person name="Kohler T."/>
            <person name="Brinkrolf K."/>
        </authorList>
    </citation>
    <scope>NUCLEOTIDE SEQUENCE [LARGE SCALE GENOMIC DNA]</scope>
    <source>
        <strain evidence="21">ATCC 14091 / BCRC 22168 / CBS 111 / JCM 3599 / NBRC 0793 / NRRL Y-1031 F-60-10</strain>
    </source>
</reference>
<evidence type="ECO:0000313" key="21">
    <source>
        <dbReference type="Proteomes" id="UP000009328"/>
    </source>
</evidence>
<dbReference type="InParanoid" id="K0KPZ7"/>
<comment type="similarity">
    <text evidence="4 19">Belongs to the phytoene/squalene synthase family.</text>
</comment>